<keyword evidence="1" id="KW-0812">Transmembrane</keyword>
<dbReference type="RefSeq" id="WP_110199218.1">
    <property type="nucleotide sequence ID" value="NZ_QICH01000001.1"/>
</dbReference>
<dbReference type="OrthoDB" id="6194313at2"/>
<accession>A0A318D4J4</accession>
<evidence type="ECO:0000313" key="4">
    <source>
        <dbReference type="Proteomes" id="UP000247689"/>
    </source>
</evidence>
<proteinExistence type="predicted"/>
<sequence length="183" mass="20195">MTKYMVPVFLLLLTLSGGVAGSLCNGQQCSLHLQLKDGKDEVITAGHFNLEWPTEKETHASKQQALEGDSGGESSAIKEALLDNDQHYATRLKISSESTFSNVSHSIKIHNTQRAISLTGFSDGVYYARLFDANDQAVSNSVELTVNHHSMFNVWLVFISGATLFLILIGYMMANVFRHKEEA</sequence>
<evidence type="ECO:0000256" key="2">
    <source>
        <dbReference type="SAM" id="SignalP"/>
    </source>
</evidence>
<protein>
    <submittedName>
        <fullName evidence="3">Uncharacterized protein</fullName>
    </submittedName>
</protein>
<keyword evidence="1" id="KW-1133">Transmembrane helix</keyword>
<keyword evidence="2" id="KW-0732">Signal</keyword>
<gene>
    <name evidence="3" type="ORF">DL796_01310</name>
</gene>
<keyword evidence="4" id="KW-1185">Reference proteome</keyword>
<reference evidence="3 4" key="1">
    <citation type="submission" date="2018-05" db="EMBL/GenBank/DDBJ databases">
        <title>Kangiella spongicola genome sequence.</title>
        <authorList>
            <person name="Maclea K.S."/>
            <person name="Goen A.E."/>
            <person name="Kelley C."/>
            <person name="Underriner A."/>
            <person name="Silverwood T."/>
            <person name="Trachtenberg A.M."/>
        </authorList>
    </citation>
    <scope>NUCLEOTIDE SEQUENCE [LARGE SCALE GENOMIC DNA]</scope>
    <source>
        <strain evidence="3 4">ATCC BAA-2076</strain>
    </source>
</reference>
<name>A0A318D4J4_9GAMM</name>
<feature type="chain" id="PRO_5016392252" evidence="2">
    <location>
        <begin position="21"/>
        <end position="183"/>
    </location>
</feature>
<evidence type="ECO:0000256" key="1">
    <source>
        <dbReference type="SAM" id="Phobius"/>
    </source>
</evidence>
<feature type="transmembrane region" description="Helical" evidence="1">
    <location>
        <begin position="154"/>
        <end position="174"/>
    </location>
</feature>
<dbReference type="EMBL" id="QICH01000001">
    <property type="protein sequence ID" value="PXF63811.1"/>
    <property type="molecule type" value="Genomic_DNA"/>
</dbReference>
<feature type="signal peptide" evidence="2">
    <location>
        <begin position="1"/>
        <end position="20"/>
    </location>
</feature>
<evidence type="ECO:0000313" key="3">
    <source>
        <dbReference type="EMBL" id="PXF63811.1"/>
    </source>
</evidence>
<dbReference type="Proteomes" id="UP000247689">
    <property type="component" value="Unassembled WGS sequence"/>
</dbReference>
<dbReference type="AlphaFoldDB" id="A0A318D4J4"/>
<organism evidence="3 4">
    <name type="scientific">Kangiella spongicola</name>
    <dbReference type="NCBI Taxonomy" id="796379"/>
    <lineage>
        <taxon>Bacteria</taxon>
        <taxon>Pseudomonadati</taxon>
        <taxon>Pseudomonadota</taxon>
        <taxon>Gammaproteobacteria</taxon>
        <taxon>Kangiellales</taxon>
        <taxon>Kangiellaceae</taxon>
        <taxon>Kangiella</taxon>
    </lineage>
</organism>
<comment type="caution">
    <text evidence="3">The sequence shown here is derived from an EMBL/GenBank/DDBJ whole genome shotgun (WGS) entry which is preliminary data.</text>
</comment>
<keyword evidence="1" id="KW-0472">Membrane</keyword>